<feature type="transmembrane region" description="Helical" evidence="6">
    <location>
        <begin position="225"/>
        <end position="248"/>
    </location>
</feature>
<comment type="subcellular location">
    <subcellularLocation>
        <location evidence="1">Cell membrane</location>
        <topology evidence="1">Multi-pass membrane protein</topology>
    </subcellularLocation>
</comment>
<feature type="transmembrane region" description="Helical" evidence="6">
    <location>
        <begin position="291"/>
        <end position="311"/>
    </location>
</feature>
<keyword evidence="5 6" id="KW-0472">Membrane</keyword>
<keyword evidence="9" id="KW-1185">Reference proteome</keyword>
<dbReference type="PANTHER" id="PTHR23523">
    <property type="match status" value="1"/>
</dbReference>
<name>A0A919XMX9_9BACL</name>
<evidence type="ECO:0000313" key="9">
    <source>
        <dbReference type="Proteomes" id="UP000679779"/>
    </source>
</evidence>
<dbReference type="GO" id="GO:0022857">
    <property type="term" value="F:transmembrane transporter activity"/>
    <property type="evidence" value="ECO:0007669"/>
    <property type="project" value="InterPro"/>
</dbReference>
<feature type="transmembrane region" description="Helical" evidence="6">
    <location>
        <begin position="95"/>
        <end position="112"/>
    </location>
</feature>
<dbReference type="Gene3D" id="1.20.1250.20">
    <property type="entry name" value="MFS general substrate transporter like domains"/>
    <property type="match status" value="2"/>
</dbReference>
<feature type="transmembrane region" description="Helical" evidence="6">
    <location>
        <begin position="260"/>
        <end position="284"/>
    </location>
</feature>
<dbReference type="SUPFAM" id="SSF103473">
    <property type="entry name" value="MFS general substrate transporter"/>
    <property type="match status" value="1"/>
</dbReference>
<evidence type="ECO:0000256" key="6">
    <source>
        <dbReference type="SAM" id="Phobius"/>
    </source>
</evidence>
<evidence type="ECO:0000259" key="7">
    <source>
        <dbReference type="PROSITE" id="PS50850"/>
    </source>
</evidence>
<comment type="caution">
    <text evidence="8">The sequence shown here is derived from an EMBL/GenBank/DDBJ whole genome shotgun (WGS) entry which is preliminary data.</text>
</comment>
<keyword evidence="2" id="KW-0813">Transport</keyword>
<dbReference type="Pfam" id="PF07690">
    <property type="entry name" value="MFS_1"/>
    <property type="match status" value="1"/>
</dbReference>
<dbReference type="PROSITE" id="PS50850">
    <property type="entry name" value="MFS"/>
    <property type="match status" value="1"/>
</dbReference>
<dbReference type="EMBL" id="BORQ01000012">
    <property type="protein sequence ID" value="GIO34709.1"/>
    <property type="molecule type" value="Genomic_DNA"/>
</dbReference>
<feature type="transmembrane region" description="Helical" evidence="6">
    <location>
        <begin position="378"/>
        <end position="400"/>
    </location>
</feature>
<dbReference type="PANTHER" id="PTHR23523:SF2">
    <property type="entry name" value="2-NITROIMIDAZOLE TRANSPORTER"/>
    <property type="match status" value="1"/>
</dbReference>
<keyword evidence="3 6" id="KW-0812">Transmembrane</keyword>
<dbReference type="InterPro" id="IPR036259">
    <property type="entry name" value="MFS_trans_sf"/>
</dbReference>
<feature type="transmembrane region" description="Helical" evidence="6">
    <location>
        <begin position="118"/>
        <end position="140"/>
    </location>
</feature>
<evidence type="ECO:0000256" key="2">
    <source>
        <dbReference type="ARBA" id="ARBA00022448"/>
    </source>
</evidence>
<sequence length="409" mass="43431">MNNIMNNATETKIKPGNEPASTGAKAAVLLLGIIMIATTLRSPITAVGPLIETIRSDTGMSHTLAGLLTTFPLLAFAVISPLAPKLSRKWGMERTLFLGVFAVTAGVLLRFIPSLTALFAGTILLGVGIALSNVLLPSLIKRDFPLRTGIMTGIYSVSMNIFAAVASGISVPVASHLHSGWRGSLVVWGILSAAALLVWLPQLRYHHQAAQVKVSGKSGVWGSKLAWQVTVVMGLQSFVFYSVVAWLPEILTERGMNASTAGWMLSLLQLFSVPVTFIVPVLAAKFKNQRLLVFLTFLCFMIGFTFLLTGVEALVPAAVIPIGMATGSAFGLATMFFVLRTHNSQQAAELSGMAQSIGYLLAAVGPLLFGFVHDLTGSWTAAIVLLVAVGIVYMLAGWGAGSNRYIGEK</sequence>
<dbReference type="GO" id="GO:0005886">
    <property type="term" value="C:plasma membrane"/>
    <property type="evidence" value="ECO:0007669"/>
    <property type="project" value="UniProtKB-SubCell"/>
</dbReference>
<evidence type="ECO:0000256" key="1">
    <source>
        <dbReference type="ARBA" id="ARBA00004651"/>
    </source>
</evidence>
<evidence type="ECO:0000256" key="4">
    <source>
        <dbReference type="ARBA" id="ARBA00022989"/>
    </source>
</evidence>
<keyword evidence="4 6" id="KW-1133">Transmembrane helix</keyword>
<protein>
    <submittedName>
        <fullName evidence="8">Transporter YycB</fullName>
    </submittedName>
</protein>
<feature type="transmembrane region" description="Helical" evidence="6">
    <location>
        <begin position="350"/>
        <end position="372"/>
    </location>
</feature>
<feature type="domain" description="Major facilitator superfamily (MFS) profile" evidence="7">
    <location>
        <begin position="27"/>
        <end position="405"/>
    </location>
</feature>
<dbReference type="InterPro" id="IPR011701">
    <property type="entry name" value="MFS"/>
</dbReference>
<evidence type="ECO:0000256" key="3">
    <source>
        <dbReference type="ARBA" id="ARBA00022692"/>
    </source>
</evidence>
<accession>A0A919XMX9</accession>
<dbReference type="AlphaFoldDB" id="A0A919XMX9"/>
<dbReference type="Proteomes" id="UP000679779">
    <property type="component" value="Unassembled WGS sequence"/>
</dbReference>
<evidence type="ECO:0000256" key="5">
    <source>
        <dbReference type="ARBA" id="ARBA00023136"/>
    </source>
</evidence>
<dbReference type="InterPro" id="IPR020846">
    <property type="entry name" value="MFS_dom"/>
</dbReference>
<feature type="transmembrane region" description="Helical" evidence="6">
    <location>
        <begin position="185"/>
        <end position="205"/>
    </location>
</feature>
<dbReference type="CDD" id="cd17339">
    <property type="entry name" value="MFS_NIMT_CynX_like"/>
    <property type="match status" value="1"/>
</dbReference>
<feature type="transmembrane region" description="Helical" evidence="6">
    <location>
        <begin position="152"/>
        <end position="173"/>
    </location>
</feature>
<feature type="transmembrane region" description="Helical" evidence="6">
    <location>
        <begin position="64"/>
        <end position="83"/>
    </location>
</feature>
<feature type="transmembrane region" description="Helical" evidence="6">
    <location>
        <begin position="26"/>
        <end position="44"/>
    </location>
</feature>
<feature type="transmembrane region" description="Helical" evidence="6">
    <location>
        <begin position="317"/>
        <end position="338"/>
    </location>
</feature>
<gene>
    <name evidence="8" type="primary">yycB</name>
    <name evidence="8" type="ORF">J2TS6_58500</name>
</gene>
<organism evidence="8 9">
    <name type="scientific">Paenibacillus albilobatus</name>
    <dbReference type="NCBI Taxonomy" id="2716884"/>
    <lineage>
        <taxon>Bacteria</taxon>
        <taxon>Bacillati</taxon>
        <taxon>Bacillota</taxon>
        <taxon>Bacilli</taxon>
        <taxon>Bacillales</taxon>
        <taxon>Paenibacillaceae</taxon>
        <taxon>Paenibacillus</taxon>
    </lineage>
</organism>
<proteinExistence type="predicted"/>
<dbReference type="InterPro" id="IPR052524">
    <property type="entry name" value="MFS_Cyanate_Porter"/>
</dbReference>
<evidence type="ECO:0000313" key="8">
    <source>
        <dbReference type="EMBL" id="GIO34709.1"/>
    </source>
</evidence>
<reference evidence="8" key="1">
    <citation type="submission" date="2021-03" db="EMBL/GenBank/DDBJ databases">
        <title>Antimicrobial resistance genes in bacteria isolated from Japanese honey, and their potential for conferring macrolide and lincosamide resistance in the American foulbrood pathogen Paenibacillus larvae.</title>
        <authorList>
            <person name="Okamoto M."/>
            <person name="Kumagai M."/>
            <person name="Kanamori H."/>
            <person name="Takamatsu D."/>
        </authorList>
    </citation>
    <scope>NUCLEOTIDE SEQUENCE</scope>
    <source>
        <strain evidence="8">J2TS6</strain>
    </source>
</reference>